<dbReference type="EMBL" id="WTPW01000739">
    <property type="protein sequence ID" value="KAF0484056.1"/>
    <property type="molecule type" value="Genomic_DNA"/>
</dbReference>
<dbReference type="Pfam" id="PF12784">
    <property type="entry name" value="PDDEXK_2"/>
    <property type="match status" value="1"/>
</dbReference>
<reference evidence="1 2" key="1">
    <citation type="journal article" date="2019" name="Environ. Microbiol.">
        <title>At the nexus of three kingdoms: the genome of the mycorrhizal fungus Gigaspora margarita provides insights into plant, endobacterial and fungal interactions.</title>
        <authorList>
            <person name="Venice F."/>
            <person name="Ghignone S."/>
            <person name="Salvioli di Fossalunga A."/>
            <person name="Amselem J."/>
            <person name="Novero M."/>
            <person name="Xianan X."/>
            <person name="Sedzielewska Toro K."/>
            <person name="Morin E."/>
            <person name="Lipzen A."/>
            <person name="Grigoriev I.V."/>
            <person name="Henrissat B."/>
            <person name="Martin F.M."/>
            <person name="Bonfante P."/>
        </authorList>
    </citation>
    <scope>NUCLEOTIDE SEQUENCE [LARGE SCALE GENOMIC DNA]</scope>
    <source>
        <strain evidence="1 2">BEG34</strain>
    </source>
</reference>
<dbReference type="AlphaFoldDB" id="A0A8H4ADZ1"/>
<sequence length="280" mass="32742">MVSYPLFKQAYRMRFNQLRSFGTFKRFYDPKNDIAFKKVFGEKHNKPILLSFLNAVLRREGNNLIEEVELLPPELAPRFGHTKKSILDVFCSDKEGHKCIVEMQNKRLISFIQRLEYYATRSYSDSHIKAANYLELKPVILLAIANHKVFPDDVPYISYHCTREGKTRQCFLPNISYAFVEIPKFNKHKEQLKTPEEFWAPSEIKEAYEILDRYRWSSEENIMYERAMMAVLDEDDLIRTAKIDARKEIALKLSELGLSLDIIVDATGLSSSEITKLINQ</sequence>
<name>A0A8H4ADZ1_GIGMA</name>
<dbReference type="OrthoDB" id="2398125at2759"/>
<dbReference type="InterPro" id="IPR010106">
    <property type="entry name" value="RpnA"/>
</dbReference>
<comment type="caution">
    <text evidence="1">The sequence shown here is derived from an EMBL/GenBank/DDBJ whole genome shotgun (WGS) entry which is preliminary data.</text>
</comment>
<dbReference type="PANTHER" id="PTHR41317:SF1">
    <property type="entry name" value="PD-(D_E)XK NUCLEASE FAMILY TRANSPOSASE"/>
    <property type="match status" value="1"/>
</dbReference>
<gene>
    <name evidence="1" type="ORF">F8M41_023100</name>
</gene>
<accession>A0A8H4ADZ1</accession>
<keyword evidence="2" id="KW-1185">Reference proteome</keyword>
<evidence type="ECO:0000313" key="2">
    <source>
        <dbReference type="Proteomes" id="UP000439903"/>
    </source>
</evidence>
<evidence type="ECO:0000313" key="1">
    <source>
        <dbReference type="EMBL" id="KAF0484056.1"/>
    </source>
</evidence>
<proteinExistence type="predicted"/>
<dbReference type="NCBIfam" id="TIGR01784">
    <property type="entry name" value="T_den_put_tspse"/>
    <property type="match status" value="1"/>
</dbReference>
<organism evidence="1 2">
    <name type="scientific">Gigaspora margarita</name>
    <dbReference type="NCBI Taxonomy" id="4874"/>
    <lineage>
        <taxon>Eukaryota</taxon>
        <taxon>Fungi</taxon>
        <taxon>Fungi incertae sedis</taxon>
        <taxon>Mucoromycota</taxon>
        <taxon>Glomeromycotina</taxon>
        <taxon>Glomeromycetes</taxon>
        <taxon>Diversisporales</taxon>
        <taxon>Gigasporaceae</taxon>
        <taxon>Gigaspora</taxon>
    </lineage>
</organism>
<dbReference type="Proteomes" id="UP000439903">
    <property type="component" value="Unassembled WGS sequence"/>
</dbReference>
<protein>
    <submittedName>
        <fullName evidence="1">Transposase</fullName>
    </submittedName>
</protein>
<dbReference type="PANTHER" id="PTHR41317">
    <property type="entry name" value="PD-(D_E)XK NUCLEASE FAMILY TRANSPOSASE"/>
    <property type="match status" value="1"/>
</dbReference>